<accession>A0ACC0V6S1</accession>
<evidence type="ECO:0000313" key="2">
    <source>
        <dbReference type="Proteomes" id="UP001163324"/>
    </source>
</evidence>
<proteinExistence type="predicted"/>
<sequence>MAASMGPNFTGHPGGMGHPGVAGHSMGPGMPHNPGAHPGAPGAGMPHQFAGNHMAVSAPGGQVNPGMMTAMPPGANPQAHTMQHLNQQQMMQQQQFQNYQSNPAHVAAMRQQHHHLLQQQQRQAMMAQQFQHMQASGQMGQMPINMHLTPQQVQQINHLRSIGRIPPNHPQAIMAQQMMMQQQQQQQQAQQAQQAQQQQQAQQHQQQQAQQNQQAQQPQPQQQPQQPPGQPQPQPQAPPQQAQQPGQNPGQPMPMNAQNVQGMQQQGQPGGGSGPNQVPNQQGQQNQQQQAQPGQQGQQQAQSQAQSQAQAQVQGQGQGPQQQAGQQAQQTPQQTSQAGTPSATGQQTPTQTPAPNPVQQGQPPQAQNPQGPPQNRPQHPQQPQMTAAQAQQLAFSNHLAMQQRREGMKGQCMLKLIQFGEYLTGYTGPQGRDDLSYWNHFVNQFFSINGVFRHTLHVADDKEPSDKQYEIAYPAIARYFYTHFTSGVKSIQLIMDKGISDRPLPGDYHCIESSKTNMVYWFDTGSHLVANGTLRAHFDAEQKIELFEFITTSHDEFVSRKSVIDAAKPAHMWIKEWRQTNSDSKQSPELSKKGKGRQLKSPQTHPPDVLVDLPESVINSNGVTKAVDQFLEIVEVIGQMTPLFNYYTHNLNLSPYNALEKYVDTQIPNASAPGPGPGPGPGQGPGPAMNGQPMPQNPRTPSFSQFQMGASPAAVHMNLPGSPHLGGSPAPGQMQAPPMQIQQSQQGTSSSGPSANTSPASNKRRRPSGVKTEDDGSGAPTPAAQVNGIQNRPQKPATPRMAKRVKGNPS</sequence>
<reference evidence="1" key="1">
    <citation type="submission" date="2022-10" db="EMBL/GenBank/DDBJ databases">
        <title>Complete Genome of Trichothecium roseum strain YXFP-22015, a Plant Pathogen Isolated from Citrus.</title>
        <authorList>
            <person name="Wang Y."/>
            <person name="Zhu L."/>
        </authorList>
    </citation>
    <scope>NUCLEOTIDE SEQUENCE</scope>
    <source>
        <strain evidence="1">YXFP-22015</strain>
    </source>
</reference>
<organism evidence="1 2">
    <name type="scientific">Trichothecium roseum</name>
    <dbReference type="NCBI Taxonomy" id="47278"/>
    <lineage>
        <taxon>Eukaryota</taxon>
        <taxon>Fungi</taxon>
        <taxon>Dikarya</taxon>
        <taxon>Ascomycota</taxon>
        <taxon>Pezizomycotina</taxon>
        <taxon>Sordariomycetes</taxon>
        <taxon>Hypocreomycetidae</taxon>
        <taxon>Hypocreales</taxon>
        <taxon>Hypocreales incertae sedis</taxon>
        <taxon>Trichothecium</taxon>
    </lineage>
</organism>
<evidence type="ECO:0000313" key="1">
    <source>
        <dbReference type="EMBL" id="KAI9901544.1"/>
    </source>
</evidence>
<protein>
    <submittedName>
        <fullName evidence="1">Uncharacterized protein</fullName>
    </submittedName>
</protein>
<dbReference type="Proteomes" id="UP001163324">
    <property type="component" value="Chromosome 3"/>
</dbReference>
<keyword evidence="2" id="KW-1185">Reference proteome</keyword>
<comment type="caution">
    <text evidence="1">The sequence shown here is derived from an EMBL/GenBank/DDBJ whole genome shotgun (WGS) entry which is preliminary data.</text>
</comment>
<dbReference type="EMBL" id="CM047942">
    <property type="protein sequence ID" value="KAI9901544.1"/>
    <property type="molecule type" value="Genomic_DNA"/>
</dbReference>
<name>A0ACC0V6S1_9HYPO</name>
<gene>
    <name evidence="1" type="ORF">N3K66_003361</name>
</gene>